<gene>
    <name evidence="2" type="primary">LOC106742991</name>
</gene>
<evidence type="ECO:0000313" key="1">
    <source>
        <dbReference type="Proteomes" id="UP000515204"/>
    </source>
</evidence>
<dbReference type="Proteomes" id="UP000515204">
    <property type="component" value="Unplaced"/>
</dbReference>
<dbReference type="OrthoDB" id="7692914at2759"/>
<organism evidence="1 2">
    <name type="scientific">Dinoponera quadriceps</name>
    <name type="common">South American ant</name>
    <dbReference type="NCBI Taxonomy" id="609295"/>
    <lineage>
        <taxon>Eukaryota</taxon>
        <taxon>Metazoa</taxon>
        <taxon>Ecdysozoa</taxon>
        <taxon>Arthropoda</taxon>
        <taxon>Hexapoda</taxon>
        <taxon>Insecta</taxon>
        <taxon>Pterygota</taxon>
        <taxon>Neoptera</taxon>
        <taxon>Endopterygota</taxon>
        <taxon>Hymenoptera</taxon>
        <taxon>Apocrita</taxon>
        <taxon>Aculeata</taxon>
        <taxon>Formicoidea</taxon>
        <taxon>Formicidae</taxon>
        <taxon>Ponerinae</taxon>
        <taxon>Ponerini</taxon>
        <taxon>Dinoponera</taxon>
    </lineage>
</organism>
<dbReference type="GeneID" id="106742991"/>
<sequence>MADYSANHIIDMVIVLGECQNNYRAAARWYAERFPLRRHLSHVTIRALTIRARGGHLNRQRRRHEYDENNARVLKVLAVVHLDRQISSRTIEREIGIPRNTALRILRNLRYHAYHITLVQELGPNHIQMRIEFCHWALARIQQDQDFFRSPGCLLVSSTEAAKVDFPSTENLSLTIARIRMKIDIIRYKEEFAVMKDSNFEGIMDVDVDEDSYR</sequence>
<reference evidence="2" key="1">
    <citation type="submission" date="2025-08" db="UniProtKB">
        <authorList>
            <consortium name="RefSeq"/>
        </authorList>
    </citation>
    <scope>IDENTIFICATION</scope>
</reference>
<dbReference type="KEGG" id="dqu:106742991"/>
<dbReference type="PANTHER" id="PTHR47326">
    <property type="entry name" value="TRANSPOSABLE ELEMENT TC3 TRANSPOSASE-LIKE PROTEIN"/>
    <property type="match status" value="1"/>
</dbReference>
<keyword evidence="1" id="KW-1185">Reference proteome</keyword>
<dbReference type="RefSeq" id="XP_014471896.1">
    <property type="nucleotide sequence ID" value="XM_014616410.1"/>
</dbReference>
<evidence type="ECO:0000313" key="2">
    <source>
        <dbReference type="RefSeq" id="XP_014471896.1"/>
    </source>
</evidence>
<protein>
    <submittedName>
        <fullName evidence="2">Uncharacterized protein LOC106742991</fullName>
    </submittedName>
</protein>
<proteinExistence type="predicted"/>
<accession>A0A6P3X0J8</accession>
<name>A0A6P3X0J8_DINQU</name>
<dbReference type="AlphaFoldDB" id="A0A6P3X0J8"/>
<dbReference type="PANTHER" id="PTHR47326:SF1">
    <property type="entry name" value="HTH PSQ-TYPE DOMAIN-CONTAINING PROTEIN"/>
    <property type="match status" value="1"/>
</dbReference>